<protein>
    <submittedName>
        <fullName evidence="5">DNA polymerase phi subunit</fullName>
    </submittedName>
</protein>
<evidence type="ECO:0000256" key="2">
    <source>
        <dbReference type="ARBA" id="ARBA00006809"/>
    </source>
</evidence>
<evidence type="ECO:0000313" key="6">
    <source>
        <dbReference type="Proteomes" id="UP001203852"/>
    </source>
</evidence>
<dbReference type="PANTHER" id="PTHR13213">
    <property type="entry name" value="MYB-BINDING PROTEIN 1A FAMILY MEMBER"/>
    <property type="match status" value="1"/>
</dbReference>
<feature type="compositionally biased region" description="Acidic residues" evidence="4">
    <location>
        <begin position="839"/>
        <end position="852"/>
    </location>
</feature>
<dbReference type="PANTHER" id="PTHR13213:SF2">
    <property type="entry name" value="MYB-BINDING PROTEIN 1A"/>
    <property type="match status" value="1"/>
</dbReference>
<gene>
    <name evidence="5" type="ORF">EDD36DRAFT_467611</name>
</gene>
<comment type="caution">
    <text evidence="5">The sequence shown here is derived from an EMBL/GenBank/DDBJ whole genome shotgun (WGS) entry which is preliminary data.</text>
</comment>
<evidence type="ECO:0000313" key="5">
    <source>
        <dbReference type="EMBL" id="KAI1610550.1"/>
    </source>
</evidence>
<evidence type="ECO:0000256" key="4">
    <source>
        <dbReference type="SAM" id="MobiDB-lite"/>
    </source>
</evidence>
<feature type="region of interest" description="Disordered" evidence="4">
    <location>
        <begin position="864"/>
        <end position="883"/>
    </location>
</feature>
<name>A0AAN6DTJ4_9EURO</name>
<dbReference type="GO" id="GO:0006355">
    <property type="term" value="P:regulation of DNA-templated transcription"/>
    <property type="evidence" value="ECO:0007669"/>
    <property type="project" value="InterPro"/>
</dbReference>
<sequence>MSKKRKREVDVELIQVYEHLADEDEPTRLKAAHTLVSKIFKPGVTSDEQTRTILTRLFRGLCSGRKAARLGFSVALTELLSQLSSEPTIGEELSASAIVDILESQTVPEGGTSRQDERDHYFGRVFAADAVLKSGMLFQKPQPDQWLRMLEILCALAIRKPWLRQECGWLLATCIASSSGETAQAFAVDAIETLSANKLIRTPEGVAIWLTTVRVFPHAKLPKSTWKHGDPLAKKDVVLLADILKDARTQPEADSDSEAQGSARWSASLHFAWDVVLGELIRESSPPVDGNKNATNGTKKNERITFDIFWKKVVDESLFSPTSSTERKAWGFALWKKVLEVAPGELLQSTFTPQATSCLSNSLKSSERHLQRHAVKVSQTFHTRLAATDADAPFQGFTRACIRALLQSVSYGDFDLITKSKTMQSLTDVDDEGVLMVIASTLMSLAAETIPEEDDKQLLTRQKALLNLQYKVVTTSLRNAEHSEASGKGETATTARSIMKVWTRDACISAHSESLKAAKTHFAPKLMSDGREFMKERLTLGLEQALRLGPAGCSILRDTVLELHSMEKQHKLTSTLFEQDVSDLVRQAWQRLKSLSISFDATTETSSVKSGPGKASSDTAGESAEAPFPTFTDGLCLLYCLVLFQIYTGEHDAVEILQDLLDSQARRTESKEKKVANEEGADPADAMMEIILSFASRPSKFLKRITVQIFDAFAPHVTRNGLESLSRILATKENAQGQQEMFQAEDVDMQDGDDASTNQDEESLDSAVEVESISADASNSEEAKSASSTEDSDEDSADASSDEEGSADEDEELAAFDAALASALGTRRLDQNDVAAADDGSESSSDADMDDDEMMELDSKLAEVFRGRNEQSSKNKKKEAKDAKENVVNFKNRVLDLMESYLKHQQQNGLCVHLILPLLGLIRTTQTKQLGDRGFNTLQQYWSRCKGSNVPTLSTDSEVQEAISILQSVHDEACMESSSIHSTATSHTSILLVKTLVEYEPANIGSIIEIYAATRLRQLTDQKCRVLPGFFTDWNNWCQTARGKIAG</sequence>
<organism evidence="5 6">
    <name type="scientific">Exophiala viscosa</name>
    <dbReference type="NCBI Taxonomy" id="2486360"/>
    <lineage>
        <taxon>Eukaryota</taxon>
        <taxon>Fungi</taxon>
        <taxon>Dikarya</taxon>
        <taxon>Ascomycota</taxon>
        <taxon>Pezizomycotina</taxon>
        <taxon>Eurotiomycetes</taxon>
        <taxon>Chaetothyriomycetidae</taxon>
        <taxon>Chaetothyriales</taxon>
        <taxon>Herpotrichiellaceae</taxon>
        <taxon>Exophiala</taxon>
    </lineage>
</organism>
<dbReference type="GO" id="GO:0005730">
    <property type="term" value="C:nucleolus"/>
    <property type="evidence" value="ECO:0007669"/>
    <property type="project" value="InterPro"/>
</dbReference>
<feature type="region of interest" description="Disordered" evidence="4">
    <location>
        <begin position="604"/>
        <end position="624"/>
    </location>
</feature>
<keyword evidence="6" id="KW-1185">Reference proteome</keyword>
<comment type="similarity">
    <text evidence="2">Belongs to the MYBBP1A family.</text>
</comment>
<accession>A0AAN6DTJ4</accession>
<proteinExistence type="inferred from homology"/>
<feature type="compositionally biased region" description="Acidic residues" evidence="4">
    <location>
        <begin position="748"/>
        <end position="764"/>
    </location>
</feature>
<dbReference type="AlphaFoldDB" id="A0AAN6DTJ4"/>
<dbReference type="Pfam" id="PF04931">
    <property type="entry name" value="DNA_pol_phi"/>
    <property type="match status" value="1"/>
</dbReference>
<dbReference type="GO" id="GO:0000182">
    <property type="term" value="F:rDNA binding"/>
    <property type="evidence" value="ECO:0007669"/>
    <property type="project" value="TreeGrafter"/>
</dbReference>
<feature type="region of interest" description="Disordered" evidence="4">
    <location>
        <begin position="831"/>
        <end position="852"/>
    </location>
</feature>
<feature type="region of interest" description="Disordered" evidence="4">
    <location>
        <begin position="748"/>
        <end position="811"/>
    </location>
</feature>
<dbReference type="InterPro" id="IPR007015">
    <property type="entry name" value="DNA_pol_V/MYBBP1A"/>
</dbReference>
<evidence type="ECO:0000256" key="3">
    <source>
        <dbReference type="ARBA" id="ARBA00023242"/>
    </source>
</evidence>
<dbReference type="InterPro" id="IPR016024">
    <property type="entry name" value="ARM-type_fold"/>
</dbReference>
<dbReference type="EMBL" id="MU404358">
    <property type="protein sequence ID" value="KAI1610550.1"/>
    <property type="molecule type" value="Genomic_DNA"/>
</dbReference>
<evidence type="ECO:0000256" key="1">
    <source>
        <dbReference type="ARBA" id="ARBA00004123"/>
    </source>
</evidence>
<feature type="compositionally biased region" description="Acidic residues" evidence="4">
    <location>
        <begin position="790"/>
        <end position="811"/>
    </location>
</feature>
<dbReference type="Proteomes" id="UP001203852">
    <property type="component" value="Unassembled WGS sequence"/>
</dbReference>
<dbReference type="SUPFAM" id="SSF48371">
    <property type="entry name" value="ARM repeat"/>
    <property type="match status" value="1"/>
</dbReference>
<feature type="compositionally biased region" description="Low complexity" evidence="4">
    <location>
        <begin position="774"/>
        <end position="789"/>
    </location>
</feature>
<keyword evidence="3" id="KW-0539">Nucleus</keyword>
<comment type="subcellular location">
    <subcellularLocation>
        <location evidence="1">Nucleus</location>
    </subcellularLocation>
</comment>
<reference evidence="5" key="1">
    <citation type="journal article" date="2022" name="bioRxiv">
        <title>Deciphering the potential niche of two novel black yeast fungi from a biological soil crust based on their genomes, phenotypes, and melanin regulation.</title>
        <authorList>
            <consortium name="DOE Joint Genome Institute"/>
            <person name="Carr E.C."/>
            <person name="Barton Q."/>
            <person name="Grambo S."/>
            <person name="Sullivan M."/>
            <person name="Renfro C.M."/>
            <person name="Kuo A."/>
            <person name="Pangilinan J."/>
            <person name="Lipzen A."/>
            <person name="Keymanesh K."/>
            <person name="Savage E."/>
            <person name="Barry K."/>
            <person name="Grigoriev I.V."/>
            <person name="Riekhof W.R."/>
            <person name="Harris S.S."/>
        </authorList>
    </citation>
    <scope>NUCLEOTIDE SEQUENCE</scope>
    <source>
        <strain evidence="5">JF 03-4F</strain>
    </source>
</reference>